<evidence type="ECO:0000313" key="5">
    <source>
        <dbReference type="EMBL" id="MEX4005808.1"/>
    </source>
</evidence>
<evidence type="ECO:0000259" key="4">
    <source>
        <dbReference type="Pfam" id="PF00496"/>
    </source>
</evidence>
<sequence>MFKTLSLAAVLSLGTATLAWSADEPRHGGTFNFTAPYGSAFSTLDTHSSPNIQEQFLTFAIHRSLYSWDSNANKPVLELADSVDVSDDGTTYTYHLKKNAVFHNGKPLTADDFIFTYERLATASNALSGASYLSIIKGVEEFGSGAATEISGLKKIDDNTLEVTLNAAGNPGFNLMEATTAIYPSDVPLEQQAINPVGLGAFKFKEHIPGSQIVVERFDDYYEEGRPYLDRVNIIVMAEGSARDVAFRNKEIDVSILGPVQYSAYQADPELKDNLLEVAETFTRNIGFSQTQVEAFKDKRVRQAINYAINSDLIIERLVKGKAVRATSWLPLGSPAFDSEAKPYPYDPEKAKELLKEAGYEDGFEFEVTATPNESWGVPIVEAILPMLAEVGVTVRPRPIESAALGSTVQSGNFQAYIWSNLTGPDPLTVMRCFWSQTPQSACNYTAYSNPEYDKIYEAARAERDPDKQLELLKQANNFIQEEAPIWFFNYNKAVMAHQPWVHGLVPNATELALQPYDDIWIDDTAPESRK</sequence>
<comment type="subcellular location">
    <subcellularLocation>
        <location evidence="1">Periplasm</location>
    </subcellularLocation>
</comment>
<dbReference type="SUPFAM" id="SSF53850">
    <property type="entry name" value="Periplasmic binding protein-like II"/>
    <property type="match status" value="1"/>
</dbReference>
<gene>
    <name evidence="5" type="ORF">V1479_00750</name>
</gene>
<feature type="chain" id="PRO_5045925370" evidence="3">
    <location>
        <begin position="22"/>
        <end position="531"/>
    </location>
</feature>
<keyword evidence="3" id="KW-0732">Signal</keyword>
<dbReference type="InterPro" id="IPR030678">
    <property type="entry name" value="Peptide/Ni-bd"/>
</dbReference>
<evidence type="ECO:0000313" key="6">
    <source>
        <dbReference type="Proteomes" id="UP001559025"/>
    </source>
</evidence>
<evidence type="ECO:0000256" key="1">
    <source>
        <dbReference type="ARBA" id="ARBA00004418"/>
    </source>
</evidence>
<dbReference type="CDD" id="cd00995">
    <property type="entry name" value="PBP2_NikA_DppA_OppA_like"/>
    <property type="match status" value="1"/>
</dbReference>
<reference evidence="5 6" key="1">
    <citation type="submission" date="2024-01" db="EMBL/GenBank/DDBJ databases">
        <title>New evidence supports the origin of RcGTA from prophage.</title>
        <authorList>
            <person name="Xu Y."/>
            <person name="Liu B."/>
            <person name="Chen F."/>
        </authorList>
    </citation>
    <scope>NUCLEOTIDE SEQUENCE [LARGE SCALE GENOMIC DNA]</scope>
    <source>
        <strain evidence="5 6">CBW1107-2</strain>
    </source>
</reference>
<dbReference type="PIRSF" id="PIRSF002741">
    <property type="entry name" value="MppA"/>
    <property type="match status" value="1"/>
</dbReference>
<accession>A0ABV3WMD0</accession>
<comment type="similarity">
    <text evidence="2">Belongs to the bacterial solute-binding protein 5 family.</text>
</comment>
<dbReference type="InterPro" id="IPR000914">
    <property type="entry name" value="SBP_5_dom"/>
</dbReference>
<feature type="signal peptide" evidence="3">
    <location>
        <begin position="1"/>
        <end position="21"/>
    </location>
</feature>
<dbReference type="RefSeq" id="WP_368801243.1">
    <property type="nucleotide sequence ID" value="NZ_JAZHFV010000001.1"/>
</dbReference>
<organism evidence="5 6">
    <name type="scientific">Neoaquamicrobium sediminum</name>
    <dbReference type="NCBI Taxonomy" id="1849104"/>
    <lineage>
        <taxon>Bacteria</taxon>
        <taxon>Pseudomonadati</taxon>
        <taxon>Pseudomonadota</taxon>
        <taxon>Alphaproteobacteria</taxon>
        <taxon>Hyphomicrobiales</taxon>
        <taxon>Phyllobacteriaceae</taxon>
        <taxon>Neoaquamicrobium</taxon>
    </lineage>
</organism>
<proteinExistence type="inferred from homology"/>
<dbReference type="InterPro" id="IPR039424">
    <property type="entry name" value="SBP_5"/>
</dbReference>
<dbReference type="Proteomes" id="UP001559025">
    <property type="component" value="Unassembled WGS sequence"/>
</dbReference>
<dbReference type="Pfam" id="PF00496">
    <property type="entry name" value="SBP_bac_5"/>
    <property type="match status" value="1"/>
</dbReference>
<dbReference type="EMBL" id="JAZHFV010000001">
    <property type="protein sequence ID" value="MEX4005808.1"/>
    <property type="molecule type" value="Genomic_DNA"/>
</dbReference>
<dbReference type="PANTHER" id="PTHR30290">
    <property type="entry name" value="PERIPLASMIC BINDING COMPONENT OF ABC TRANSPORTER"/>
    <property type="match status" value="1"/>
</dbReference>
<protein>
    <submittedName>
        <fullName evidence="5">ABC transporter substrate-binding protein</fullName>
    </submittedName>
</protein>
<dbReference type="Gene3D" id="3.90.76.10">
    <property type="entry name" value="Dipeptide-binding Protein, Domain 1"/>
    <property type="match status" value="1"/>
</dbReference>
<dbReference type="PANTHER" id="PTHR30290:SF83">
    <property type="entry name" value="ABC TRANSPORTER SUBSTRATE-BINDING PROTEIN"/>
    <property type="match status" value="1"/>
</dbReference>
<dbReference type="Gene3D" id="3.40.190.10">
    <property type="entry name" value="Periplasmic binding protein-like II"/>
    <property type="match status" value="1"/>
</dbReference>
<feature type="domain" description="Solute-binding protein family 5" evidence="4">
    <location>
        <begin position="74"/>
        <end position="440"/>
    </location>
</feature>
<evidence type="ECO:0000256" key="3">
    <source>
        <dbReference type="SAM" id="SignalP"/>
    </source>
</evidence>
<comment type="caution">
    <text evidence="5">The sequence shown here is derived from an EMBL/GenBank/DDBJ whole genome shotgun (WGS) entry which is preliminary data.</text>
</comment>
<name>A0ABV3WMD0_9HYPH</name>
<dbReference type="Gene3D" id="3.10.105.10">
    <property type="entry name" value="Dipeptide-binding Protein, Domain 3"/>
    <property type="match status" value="1"/>
</dbReference>
<keyword evidence="6" id="KW-1185">Reference proteome</keyword>
<evidence type="ECO:0000256" key="2">
    <source>
        <dbReference type="ARBA" id="ARBA00005695"/>
    </source>
</evidence>